<gene>
    <name evidence="2" type="ORF">CLV70_12016</name>
</gene>
<dbReference type="OrthoDB" id="5196891at2"/>
<name>A0A2T0RJL0_9ACTN</name>
<dbReference type="RefSeq" id="WP_106130258.1">
    <property type="nucleotide sequence ID" value="NZ_PVZG01000020.1"/>
</dbReference>
<dbReference type="Proteomes" id="UP000239209">
    <property type="component" value="Unassembled WGS sequence"/>
</dbReference>
<evidence type="ECO:0000313" key="3">
    <source>
        <dbReference type="Proteomes" id="UP000239209"/>
    </source>
</evidence>
<protein>
    <submittedName>
        <fullName evidence="2">Uncharacterized protein</fullName>
    </submittedName>
</protein>
<evidence type="ECO:0000313" key="2">
    <source>
        <dbReference type="EMBL" id="PRY21307.1"/>
    </source>
</evidence>
<proteinExistence type="predicted"/>
<dbReference type="AlphaFoldDB" id="A0A2T0RJL0"/>
<dbReference type="EMBL" id="PVZG01000020">
    <property type="protein sequence ID" value="PRY21307.1"/>
    <property type="molecule type" value="Genomic_DNA"/>
</dbReference>
<evidence type="ECO:0000256" key="1">
    <source>
        <dbReference type="SAM" id="Phobius"/>
    </source>
</evidence>
<feature type="transmembrane region" description="Helical" evidence="1">
    <location>
        <begin position="41"/>
        <end position="59"/>
    </location>
</feature>
<keyword evidence="3" id="KW-1185">Reference proteome</keyword>
<reference evidence="2 3" key="1">
    <citation type="submission" date="2018-03" db="EMBL/GenBank/DDBJ databases">
        <title>Genomic Encyclopedia of Archaeal and Bacterial Type Strains, Phase II (KMG-II): from individual species to whole genera.</title>
        <authorList>
            <person name="Goeker M."/>
        </authorList>
    </citation>
    <scope>NUCLEOTIDE SEQUENCE [LARGE SCALE GENOMIC DNA]</scope>
    <source>
        <strain evidence="2 3">DSM 45348</strain>
    </source>
</reference>
<keyword evidence="1" id="KW-0812">Transmembrane</keyword>
<keyword evidence="1" id="KW-1133">Transmembrane helix</keyword>
<keyword evidence="1" id="KW-0472">Membrane</keyword>
<accession>A0A2T0RJL0</accession>
<comment type="caution">
    <text evidence="2">The sequence shown here is derived from an EMBL/GenBank/DDBJ whole genome shotgun (WGS) entry which is preliminary data.</text>
</comment>
<sequence>MTRHRPMAVRAVFGLLVFLGITAVAGGVEIAFLPARSWLEAVYGAVGVLLALMPALPSVRRHLGANARRAR</sequence>
<organism evidence="2 3">
    <name type="scientific">Pseudosporangium ferrugineum</name>
    <dbReference type="NCBI Taxonomy" id="439699"/>
    <lineage>
        <taxon>Bacteria</taxon>
        <taxon>Bacillati</taxon>
        <taxon>Actinomycetota</taxon>
        <taxon>Actinomycetes</taxon>
        <taxon>Micromonosporales</taxon>
        <taxon>Micromonosporaceae</taxon>
        <taxon>Pseudosporangium</taxon>
    </lineage>
</organism>